<comment type="caution">
    <text evidence="4">The sequence shown here is derived from an EMBL/GenBank/DDBJ whole genome shotgun (WGS) entry which is preliminary data.</text>
</comment>
<gene>
    <name evidence="4" type="ORF">ElyMa_006846000</name>
</gene>
<dbReference type="PANTHER" id="PTHR23056">
    <property type="entry name" value="CALCINEURIN B"/>
    <property type="match status" value="1"/>
</dbReference>
<dbReference type="EMBL" id="BMAT01013693">
    <property type="protein sequence ID" value="GFS18377.1"/>
    <property type="molecule type" value="Genomic_DNA"/>
</dbReference>
<proteinExistence type="predicted"/>
<dbReference type="CDD" id="cd00051">
    <property type="entry name" value="EFh"/>
    <property type="match status" value="1"/>
</dbReference>
<dbReference type="Proteomes" id="UP000762676">
    <property type="component" value="Unassembled WGS sequence"/>
</dbReference>
<protein>
    <submittedName>
        <fullName evidence="4">EF-hand calcium-binding domain-containing protein 1</fullName>
    </submittedName>
</protein>
<dbReference type="Pfam" id="PF13499">
    <property type="entry name" value="EF-hand_7"/>
    <property type="match status" value="1"/>
</dbReference>
<feature type="domain" description="EF-hand" evidence="3">
    <location>
        <begin position="114"/>
        <end position="149"/>
    </location>
</feature>
<evidence type="ECO:0000256" key="1">
    <source>
        <dbReference type="ARBA" id="ARBA00022737"/>
    </source>
</evidence>
<evidence type="ECO:0000313" key="5">
    <source>
        <dbReference type="Proteomes" id="UP000762676"/>
    </source>
</evidence>
<dbReference type="PROSITE" id="PS50222">
    <property type="entry name" value="EF_HAND_2"/>
    <property type="match status" value="2"/>
</dbReference>
<dbReference type="GO" id="GO:0019900">
    <property type="term" value="F:kinase binding"/>
    <property type="evidence" value="ECO:0007669"/>
    <property type="project" value="InterPro"/>
</dbReference>
<name>A0AAV4J6F9_9GAST</name>
<dbReference type="InterPro" id="IPR045198">
    <property type="entry name" value="CNBL1-10"/>
</dbReference>
<dbReference type="InterPro" id="IPR018247">
    <property type="entry name" value="EF_Hand_1_Ca_BS"/>
</dbReference>
<dbReference type="InterPro" id="IPR011992">
    <property type="entry name" value="EF-hand-dom_pair"/>
</dbReference>
<dbReference type="GO" id="GO:0019722">
    <property type="term" value="P:calcium-mediated signaling"/>
    <property type="evidence" value="ECO:0007669"/>
    <property type="project" value="InterPro"/>
</dbReference>
<dbReference type="PANTHER" id="PTHR23056:SF44">
    <property type="entry name" value="CALCINEURIN B-LIKE PROTEIN 1"/>
    <property type="match status" value="1"/>
</dbReference>
<keyword evidence="1" id="KW-0677">Repeat</keyword>
<organism evidence="4 5">
    <name type="scientific">Elysia marginata</name>
    <dbReference type="NCBI Taxonomy" id="1093978"/>
    <lineage>
        <taxon>Eukaryota</taxon>
        <taxon>Metazoa</taxon>
        <taxon>Spiralia</taxon>
        <taxon>Lophotrochozoa</taxon>
        <taxon>Mollusca</taxon>
        <taxon>Gastropoda</taxon>
        <taxon>Heterobranchia</taxon>
        <taxon>Euthyneura</taxon>
        <taxon>Panpulmonata</taxon>
        <taxon>Sacoglossa</taxon>
        <taxon>Placobranchoidea</taxon>
        <taxon>Plakobranchidae</taxon>
        <taxon>Elysia</taxon>
    </lineage>
</organism>
<dbReference type="SMART" id="SM00054">
    <property type="entry name" value="EFh"/>
    <property type="match status" value="2"/>
</dbReference>
<feature type="domain" description="EF-hand" evidence="3">
    <location>
        <begin position="159"/>
        <end position="194"/>
    </location>
</feature>
<sequence length="262" mass="30856">MSFKKRFRTGQGNWTSFDEYRRQQSAWADELIKYTGVDKHLIMKFMQYAQALPAPEKPDVIGEQLFKAQMGYRFGITSRFHLQCMYEAARRRCVSGVMRVQDYVKLLCMFHSTNLDIKIDFVFSVYDINNDGVLEYRELYQLLGTAVMQLDDDSQCGDSVKELIEIALQMVDNNRDGRISLEEYRDYVKDNILFIQLFGQVLPGDYELQEFVTILEKMSDTHLKDYFQDERRRCLNTPLLKNKTDLNMRSLYSINLDLSDIL</sequence>
<accession>A0AAV4J6F9</accession>
<dbReference type="AlphaFoldDB" id="A0AAV4J6F9"/>
<keyword evidence="2" id="KW-0106">Calcium</keyword>
<dbReference type="SUPFAM" id="SSF47473">
    <property type="entry name" value="EF-hand"/>
    <property type="match status" value="1"/>
</dbReference>
<dbReference type="PROSITE" id="PS00018">
    <property type="entry name" value="EF_HAND_1"/>
    <property type="match status" value="2"/>
</dbReference>
<evidence type="ECO:0000259" key="3">
    <source>
        <dbReference type="PROSITE" id="PS50222"/>
    </source>
</evidence>
<dbReference type="InterPro" id="IPR002048">
    <property type="entry name" value="EF_hand_dom"/>
</dbReference>
<keyword evidence="5" id="KW-1185">Reference proteome</keyword>
<dbReference type="GO" id="GO:0005509">
    <property type="term" value="F:calcium ion binding"/>
    <property type="evidence" value="ECO:0007669"/>
    <property type="project" value="InterPro"/>
</dbReference>
<evidence type="ECO:0000256" key="2">
    <source>
        <dbReference type="ARBA" id="ARBA00022837"/>
    </source>
</evidence>
<reference evidence="4 5" key="1">
    <citation type="journal article" date="2021" name="Elife">
        <title>Chloroplast acquisition without the gene transfer in kleptoplastic sea slugs, Plakobranchus ocellatus.</title>
        <authorList>
            <person name="Maeda T."/>
            <person name="Takahashi S."/>
            <person name="Yoshida T."/>
            <person name="Shimamura S."/>
            <person name="Takaki Y."/>
            <person name="Nagai Y."/>
            <person name="Toyoda A."/>
            <person name="Suzuki Y."/>
            <person name="Arimoto A."/>
            <person name="Ishii H."/>
            <person name="Satoh N."/>
            <person name="Nishiyama T."/>
            <person name="Hasebe M."/>
            <person name="Maruyama T."/>
            <person name="Minagawa J."/>
            <person name="Obokata J."/>
            <person name="Shigenobu S."/>
        </authorList>
    </citation>
    <scope>NUCLEOTIDE SEQUENCE [LARGE SCALE GENOMIC DNA]</scope>
</reference>
<dbReference type="Gene3D" id="1.10.238.10">
    <property type="entry name" value="EF-hand"/>
    <property type="match status" value="1"/>
</dbReference>
<evidence type="ECO:0000313" key="4">
    <source>
        <dbReference type="EMBL" id="GFS18377.1"/>
    </source>
</evidence>